<evidence type="ECO:0000313" key="2">
    <source>
        <dbReference type="Proteomes" id="UP001234297"/>
    </source>
</evidence>
<organism evidence="1 2">
    <name type="scientific">Persea americana</name>
    <name type="common">Avocado</name>
    <dbReference type="NCBI Taxonomy" id="3435"/>
    <lineage>
        <taxon>Eukaryota</taxon>
        <taxon>Viridiplantae</taxon>
        <taxon>Streptophyta</taxon>
        <taxon>Embryophyta</taxon>
        <taxon>Tracheophyta</taxon>
        <taxon>Spermatophyta</taxon>
        <taxon>Magnoliopsida</taxon>
        <taxon>Magnoliidae</taxon>
        <taxon>Laurales</taxon>
        <taxon>Lauraceae</taxon>
        <taxon>Persea</taxon>
    </lineage>
</organism>
<comment type="caution">
    <text evidence="1">The sequence shown here is derived from an EMBL/GenBank/DDBJ whole genome shotgun (WGS) entry which is preliminary data.</text>
</comment>
<name>A0ACC2L2B2_PERAE</name>
<protein>
    <submittedName>
        <fullName evidence="1">Uncharacterized protein</fullName>
    </submittedName>
</protein>
<sequence length="127" mass="14931">MLRPILNVSELHGSSTTSPAAVKLIKWIYLHMPKHDIWQRIINGLIFWQRQWVSRLKGKLMAKQKFCKTRGFRRWVKVKHNFQRRQGCFSVMVEASFSLIYVEHLSQCGILRSISCPGTPNRMSLFN</sequence>
<reference evidence="1 2" key="1">
    <citation type="journal article" date="2022" name="Hortic Res">
        <title>A haplotype resolved chromosomal level avocado genome allows analysis of novel avocado genes.</title>
        <authorList>
            <person name="Nath O."/>
            <person name="Fletcher S.J."/>
            <person name="Hayward A."/>
            <person name="Shaw L.M."/>
            <person name="Masouleh A.K."/>
            <person name="Furtado A."/>
            <person name="Henry R.J."/>
            <person name="Mitter N."/>
        </authorList>
    </citation>
    <scope>NUCLEOTIDE SEQUENCE [LARGE SCALE GENOMIC DNA]</scope>
    <source>
        <strain evidence="2">cv. Hass</strain>
    </source>
</reference>
<dbReference type="EMBL" id="CM056814">
    <property type="protein sequence ID" value="KAJ8627540.1"/>
    <property type="molecule type" value="Genomic_DNA"/>
</dbReference>
<gene>
    <name evidence="1" type="ORF">MRB53_020847</name>
</gene>
<accession>A0ACC2L2B2</accession>
<proteinExistence type="predicted"/>
<dbReference type="Proteomes" id="UP001234297">
    <property type="component" value="Chromosome 6"/>
</dbReference>
<keyword evidence="2" id="KW-1185">Reference proteome</keyword>
<evidence type="ECO:0000313" key="1">
    <source>
        <dbReference type="EMBL" id="KAJ8627540.1"/>
    </source>
</evidence>